<dbReference type="Proteomes" id="UP000692954">
    <property type="component" value="Unassembled WGS sequence"/>
</dbReference>
<dbReference type="AlphaFoldDB" id="A0A8S1NSF9"/>
<reference evidence="1" key="1">
    <citation type="submission" date="2021-01" db="EMBL/GenBank/DDBJ databases">
        <authorList>
            <consortium name="Genoscope - CEA"/>
            <person name="William W."/>
        </authorList>
    </citation>
    <scope>NUCLEOTIDE SEQUENCE</scope>
</reference>
<organism evidence="1 2">
    <name type="scientific">Paramecium sonneborni</name>
    <dbReference type="NCBI Taxonomy" id="65129"/>
    <lineage>
        <taxon>Eukaryota</taxon>
        <taxon>Sar</taxon>
        <taxon>Alveolata</taxon>
        <taxon>Ciliophora</taxon>
        <taxon>Intramacronucleata</taxon>
        <taxon>Oligohymenophorea</taxon>
        <taxon>Peniculida</taxon>
        <taxon>Parameciidae</taxon>
        <taxon>Paramecium</taxon>
    </lineage>
</organism>
<evidence type="ECO:0000313" key="1">
    <source>
        <dbReference type="EMBL" id="CAD8089904.1"/>
    </source>
</evidence>
<name>A0A8S1NSF9_9CILI</name>
<accession>A0A8S1NSF9</accession>
<gene>
    <name evidence="1" type="ORF">PSON_ATCC_30995.1.T0550045</name>
</gene>
<keyword evidence="2" id="KW-1185">Reference proteome</keyword>
<comment type="caution">
    <text evidence="1">The sequence shown here is derived from an EMBL/GenBank/DDBJ whole genome shotgun (WGS) entry which is preliminary data.</text>
</comment>
<proteinExistence type="predicted"/>
<protein>
    <submittedName>
        <fullName evidence="1">Uncharacterized protein</fullName>
    </submittedName>
</protein>
<dbReference type="EMBL" id="CAJJDN010000055">
    <property type="protein sequence ID" value="CAD8089904.1"/>
    <property type="molecule type" value="Genomic_DNA"/>
</dbReference>
<sequence>MSITLICLAPHKCKRKLCIQCQSKHGVEFKYFLQIDEYYQTLKKEIIDQFKLVQLRISFTILLFEIEQMMKNIQIDLKECIGYISNRLQKEDQLQIKLNNYQDTLLESSQTDWDYIAQILEGKTFREWYIQNNYFAMQLEKAKNFFQKNINGLNKIFKQEIKEILSKFEQHYSQNQEVKLSQERILEQEGIIWHYGFNIPEAIKIKLFIHVSNDNQIIYTKDGQIVRIDLRKEPIDRLLFICNGQETMENKIKRKVIGQPPEKEKSQMMQEVSTTREKKKDYGRKQFRIIGAKLKCMKLGNTQMIRKQEFGSIFMMIQKLEVVNTIVEVKKLENGLNQVMGFGGIHKSLIVANLMRTAKRQADGKLIFKQLQKLNN</sequence>
<evidence type="ECO:0000313" key="2">
    <source>
        <dbReference type="Proteomes" id="UP000692954"/>
    </source>
</evidence>